<evidence type="ECO:0000256" key="2">
    <source>
        <dbReference type="SAM" id="Coils"/>
    </source>
</evidence>
<dbReference type="InterPro" id="IPR001315">
    <property type="entry name" value="CARD"/>
</dbReference>
<evidence type="ECO:0000259" key="4">
    <source>
        <dbReference type="PROSITE" id="PS50209"/>
    </source>
</evidence>
<feature type="region of interest" description="Disordered" evidence="3">
    <location>
        <begin position="19"/>
        <end position="83"/>
    </location>
</feature>
<keyword evidence="6" id="KW-1185">Reference proteome</keyword>
<name>A0ABR0TLT2_AURPU</name>
<evidence type="ECO:0000256" key="1">
    <source>
        <dbReference type="ARBA" id="ARBA00023054"/>
    </source>
</evidence>
<sequence length="282" mass="30820">MILESERGFNYTLTRDKLAMNLGSPPRKPKNVTPASLPASATSTSAVPRTTTTTTTTNPATNTTPFPPFESPEPTRYELSAESDNRVATLEAQVASLTRKGAEAADRIADYEEEIRNLKASQNPRTDSPLDFISTHPFPPPPTSLSRNSSVASGKFSFLTRTSSLTNATKPLPKTPPKASPMAPAAAPSPAISELQAALTAETSRRVAAEKKFKDLEAELEDLSATLFEQANEMVAKERKEKAKLEERLKVLEERDRLGQKRLEMVEAALTRIERVKKLLDG</sequence>
<evidence type="ECO:0000313" key="6">
    <source>
        <dbReference type="Proteomes" id="UP001341245"/>
    </source>
</evidence>
<evidence type="ECO:0000313" key="5">
    <source>
        <dbReference type="EMBL" id="KAK6004851.1"/>
    </source>
</evidence>
<dbReference type="PANTHER" id="PTHR14430">
    <property type="entry name" value="RABIN3-RELATED"/>
    <property type="match status" value="1"/>
</dbReference>
<dbReference type="SUPFAM" id="SSF144284">
    <property type="entry name" value="Sec2 N-terminal region"/>
    <property type="match status" value="1"/>
</dbReference>
<dbReference type="Proteomes" id="UP001341245">
    <property type="component" value="Unassembled WGS sequence"/>
</dbReference>
<proteinExistence type="predicted"/>
<comment type="caution">
    <text evidence="5">The sequence shown here is derived from an EMBL/GenBank/DDBJ whole genome shotgun (WGS) entry which is preliminary data.</text>
</comment>
<keyword evidence="1 2" id="KW-0175">Coiled coil</keyword>
<feature type="domain" description="CARD" evidence="4">
    <location>
        <begin position="220"/>
        <end position="282"/>
    </location>
</feature>
<dbReference type="InterPro" id="IPR009449">
    <property type="entry name" value="Sec2_N"/>
</dbReference>
<gene>
    <name evidence="5" type="ORF">QM012_007630</name>
</gene>
<accession>A0ABR0TLT2</accession>
<dbReference type="PANTHER" id="PTHR14430:SF4">
    <property type="entry name" value="GDP_GTP EXCHANGE FACTOR SEC2 N-TERMINAL DOMAIN-CONTAINING PROTEIN"/>
    <property type="match status" value="1"/>
</dbReference>
<dbReference type="InterPro" id="IPR040351">
    <property type="entry name" value="RAB3IL/RAB3IP/Sec2"/>
</dbReference>
<protein>
    <recommendedName>
        <fullName evidence="4">CARD domain-containing protein</fullName>
    </recommendedName>
</protein>
<dbReference type="Gene3D" id="6.10.140.910">
    <property type="match status" value="1"/>
</dbReference>
<evidence type="ECO:0000256" key="3">
    <source>
        <dbReference type="SAM" id="MobiDB-lite"/>
    </source>
</evidence>
<feature type="compositionally biased region" description="Low complexity" evidence="3">
    <location>
        <begin position="33"/>
        <end position="64"/>
    </location>
</feature>
<organism evidence="5 6">
    <name type="scientific">Aureobasidium pullulans</name>
    <name type="common">Black yeast</name>
    <name type="synonym">Pullularia pullulans</name>
    <dbReference type="NCBI Taxonomy" id="5580"/>
    <lineage>
        <taxon>Eukaryota</taxon>
        <taxon>Fungi</taxon>
        <taxon>Dikarya</taxon>
        <taxon>Ascomycota</taxon>
        <taxon>Pezizomycotina</taxon>
        <taxon>Dothideomycetes</taxon>
        <taxon>Dothideomycetidae</taxon>
        <taxon>Dothideales</taxon>
        <taxon>Saccotheciaceae</taxon>
        <taxon>Aureobasidium</taxon>
    </lineage>
</organism>
<dbReference type="PROSITE" id="PS50209">
    <property type="entry name" value="CARD"/>
    <property type="match status" value="1"/>
</dbReference>
<feature type="region of interest" description="Disordered" evidence="3">
    <location>
        <begin position="162"/>
        <end position="186"/>
    </location>
</feature>
<reference evidence="5 6" key="1">
    <citation type="submission" date="2023-11" db="EMBL/GenBank/DDBJ databases">
        <title>Draft genome sequence and annotation of the polyextremotolerant black yeast-like fungus Aureobasidium pullulans NRRL 62042.</title>
        <authorList>
            <person name="Dielentheis-Frenken M.R.E."/>
            <person name="Wibberg D."/>
            <person name="Blank L.M."/>
            <person name="Tiso T."/>
        </authorList>
    </citation>
    <scope>NUCLEOTIDE SEQUENCE [LARGE SCALE GENOMIC DNA]</scope>
    <source>
        <strain evidence="5 6">NRRL 62042</strain>
    </source>
</reference>
<dbReference type="EMBL" id="JASGXD010000006">
    <property type="protein sequence ID" value="KAK6004851.1"/>
    <property type="molecule type" value="Genomic_DNA"/>
</dbReference>
<feature type="coiled-coil region" evidence="2">
    <location>
        <begin position="199"/>
        <end position="255"/>
    </location>
</feature>
<dbReference type="Pfam" id="PF06428">
    <property type="entry name" value="Sec2p"/>
    <property type="match status" value="1"/>
</dbReference>